<dbReference type="Pfam" id="PF06259">
    <property type="entry name" value="Abhydrolase_8"/>
    <property type="match status" value="1"/>
</dbReference>
<feature type="region of interest" description="Disordered" evidence="1">
    <location>
        <begin position="104"/>
        <end position="126"/>
    </location>
</feature>
<dbReference type="RefSeq" id="WP_132483942.1">
    <property type="nucleotide sequence ID" value="NZ_SMKW01000011.1"/>
</dbReference>
<keyword evidence="4" id="KW-1185">Reference proteome</keyword>
<feature type="compositionally biased region" description="Polar residues" evidence="1">
    <location>
        <begin position="488"/>
        <end position="501"/>
    </location>
</feature>
<name>A0A4R4Z3X5_9PSEU</name>
<sequence length="528" mass="55804">MSITIGTIRKWEPAALDEAVRTLLKHRDALVALDDEVTGCKPPASWRGAAADAAAPAHDRIAASVRQLTAEVAAVRTAAADAADSVEALRKSLAETENLAKSNGFTITDGGAVNDTDPPRNVPAGELDVVKAERRAVQLELVERVRELVRRGGDIDAELAKVLGTARGDKLRPGGTLQQAAQTGTKAGDLPITPPPNGKPGANAAWWESLSDADKKAVLKNHPAWIGNLDGVPAAFRDQANRARLKALRASVQKELDGTLTDEFSTPWVYTDAEKKMAAIHAIDKQLAQGDRQLLLLDMSEEWPKAAVATGNVDTADHVAVQIPGMNSTVGGDTLELKQGEMTRLHDEGKSVAGVTWIGYDSPNMPETLGNGQAEGGATDLARFFQGINASRDHDPHLTALGHSYGAVTTEAALKNEGTGVDHTVLFGSPGHVVDHVSELKVPAGSVYTLSADATVSLHGKSDFNNDIVEAMGSLFRTGELDGATELSTDAQGKNQPTNGHSDYLDAGTTSYENIKKIVTGEQDDVVE</sequence>
<protein>
    <recommendedName>
        <fullName evidence="2">DUF1023 domain-containing protein</fullName>
    </recommendedName>
</protein>
<comment type="caution">
    <text evidence="3">The sequence shown here is derived from an EMBL/GenBank/DDBJ whole genome shotgun (WGS) entry which is preliminary data.</text>
</comment>
<dbReference type="AlphaFoldDB" id="A0A4R4Z3X5"/>
<dbReference type="SUPFAM" id="SSF140453">
    <property type="entry name" value="EsxAB dimer-like"/>
    <property type="match status" value="1"/>
</dbReference>
<accession>A0A4R4Z3X5</accession>
<feature type="domain" description="DUF1023" evidence="2">
    <location>
        <begin position="305"/>
        <end position="450"/>
    </location>
</feature>
<feature type="region of interest" description="Disordered" evidence="1">
    <location>
        <begin position="488"/>
        <end position="507"/>
    </location>
</feature>
<organism evidence="3 4">
    <name type="scientific">Saccharopolyspora elongata</name>
    <dbReference type="NCBI Taxonomy" id="2530387"/>
    <lineage>
        <taxon>Bacteria</taxon>
        <taxon>Bacillati</taxon>
        <taxon>Actinomycetota</taxon>
        <taxon>Actinomycetes</taxon>
        <taxon>Pseudonocardiales</taxon>
        <taxon>Pseudonocardiaceae</taxon>
        <taxon>Saccharopolyspora</taxon>
    </lineage>
</organism>
<gene>
    <name evidence="3" type="ORF">E1288_10980</name>
</gene>
<dbReference type="InterPro" id="IPR010427">
    <property type="entry name" value="DUF1023"/>
</dbReference>
<dbReference type="Proteomes" id="UP000294947">
    <property type="component" value="Unassembled WGS sequence"/>
</dbReference>
<dbReference type="EMBL" id="SMKW01000011">
    <property type="protein sequence ID" value="TDD52728.1"/>
    <property type="molecule type" value="Genomic_DNA"/>
</dbReference>
<dbReference type="InterPro" id="IPR029058">
    <property type="entry name" value="AB_hydrolase_fold"/>
</dbReference>
<dbReference type="InterPro" id="IPR036689">
    <property type="entry name" value="ESAT-6-like_sf"/>
</dbReference>
<evidence type="ECO:0000256" key="1">
    <source>
        <dbReference type="SAM" id="MobiDB-lite"/>
    </source>
</evidence>
<reference evidence="3 4" key="1">
    <citation type="submission" date="2019-03" db="EMBL/GenBank/DDBJ databases">
        <title>Draft genome sequences of novel Actinobacteria.</title>
        <authorList>
            <person name="Sahin N."/>
            <person name="Ay H."/>
            <person name="Saygin H."/>
        </authorList>
    </citation>
    <scope>NUCLEOTIDE SEQUENCE [LARGE SCALE GENOMIC DNA]</scope>
    <source>
        <strain evidence="3 4">7K502</strain>
    </source>
</reference>
<evidence type="ECO:0000313" key="3">
    <source>
        <dbReference type="EMBL" id="TDD52728.1"/>
    </source>
</evidence>
<dbReference type="OrthoDB" id="5969911at2"/>
<evidence type="ECO:0000313" key="4">
    <source>
        <dbReference type="Proteomes" id="UP000294947"/>
    </source>
</evidence>
<dbReference type="SUPFAM" id="SSF53474">
    <property type="entry name" value="alpha/beta-Hydrolases"/>
    <property type="match status" value="1"/>
</dbReference>
<proteinExistence type="predicted"/>
<evidence type="ECO:0000259" key="2">
    <source>
        <dbReference type="Pfam" id="PF06259"/>
    </source>
</evidence>
<dbReference type="Gene3D" id="1.10.287.1060">
    <property type="entry name" value="ESAT-6-like"/>
    <property type="match status" value="1"/>
</dbReference>